<keyword evidence="5" id="KW-1185">Reference proteome</keyword>
<dbReference type="SUPFAM" id="SSF81383">
    <property type="entry name" value="F-box domain"/>
    <property type="match status" value="1"/>
</dbReference>
<comment type="caution">
    <text evidence="4">The sequence shown here is derived from an EMBL/GenBank/DDBJ whole genome shotgun (WGS) entry which is preliminary data.</text>
</comment>
<evidence type="ECO:0008006" key="6">
    <source>
        <dbReference type="Google" id="ProtNLM"/>
    </source>
</evidence>
<dbReference type="EMBL" id="JAGKQM010000015">
    <property type="protein sequence ID" value="KAH0881125.1"/>
    <property type="molecule type" value="Genomic_DNA"/>
</dbReference>
<dbReference type="Proteomes" id="UP000824890">
    <property type="component" value="Unassembled WGS sequence"/>
</dbReference>
<evidence type="ECO:0000313" key="5">
    <source>
        <dbReference type="Proteomes" id="UP000824890"/>
    </source>
</evidence>
<dbReference type="InterPro" id="IPR001810">
    <property type="entry name" value="F-box_dom"/>
</dbReference>
<gene>
    <name evidence="4" type="ORF">HID58_068519</name>
</gene>
<evidence type="ECO:0000259" key="2">
    <source>
        <dbReference type="Pfam" id="PF00646"/>
    </source>
</evidence>
<organism evidence="4 5">
    <name type="scientific">Brassica napus</name>
    <name type="common">Rape</name>
    <dbReference type="NCBI Taxonomy" id="3708"/>
    <lineage>
        <taxon>Eukaryota</taxon>
        <taxon>Viridiplantae</taxon>
        <taxon>Streptophyta</taxon>
        <taxon>Embryophyta</taxon>
        <taxon>Tracheophyta</taxon>
        <taxon>Spermatophyta</taxon>
        <taxon>Magnoliopsida</taxon>
        <taxon>eudicotyledons</taxon>
        <taxon>Gunneridae</taxon>
        <taxon>Pentapetalae</taxon>
        <taxon>rosids</taxon>
        <taxon>malvids</taxon>
        <taxon>Brassicales</taxon>
        <taxon>Brassicaceae</taxon>
        <taxon>Brassiceae</taxon>
        <taxon>Brassica</taxon>
    </lineage>
</organism>
<dbReference type="InterPro" id="IPR050354">
    <property type="entry name" value="F-box/kelch-repeat_ARATH"/>
</dbReference>
<dbReference type="InterPro" id="IPR036047">
    <property type="entry name" value="F-box-like_dom_sf"/>
</dbReference>
<dbReference type="Pfam" id="PF00646">
    <property type="entry name" value="F-box"/>
    <property type="match status" value="1"/>
</dbReference>
<evidence type="ECO:0000256" key="1">
    <source>
        <dbReference type="SAM" id="Phobius"/>
    </source>
</evidence>
<protein>
    <recommendedName>
        <fullName evidence="6">F-box domain-containing protein</fullName>
    </recommendedName>
</protein>
<reference evidence="4 5" key="1">
    <citation type="submission" date="2021-05" db="EMBL/GenBank/DDBJ databases">
        <title>Genome Assembly of Synthetic Allotetraploid Brassica napus Reveals Homoeologous Exchanges between Subgenomes.</title>
        <authorList>
            <person name="Davis J.T."/>
        </authorList>
    </citation>
    <scope>NUCLEOTIDE SEQUENCE [LARGE SCALE GENOMIC DNA]</scope>
    <source>
        <strain evidence="5">cv. Da-Ae</strain>
        <tissue evidence="4">Seedling</tissue>
    </source>
</reference>
<dbReference type="Gene3D" id="2.120.10.80">
    <property type="entry name" value="Kelch-type beta propeller"/>
    <property type="match status" value="1"/>
</dbReference>
<feature type="transmembrane region" description="Helical" evidence="1">
    <location>
        <begin position="67"/>
        <end position="91"/>
    </location>
</feature>
<dbReference type="PANTHER" id="PTHR24414">
    <property type="entry name" value="F-BOX/KELCH-REPEAT PROTEIN SKIP4"/>
    <property type="match status" value="1"/>
</dbReference>
<dbReference type="PANTHER" id="PTHR24414:SF131">
    <property type="entry name" value="GENOME ASSEMBLY, CHROMOSOME: A05"/>
    <property type="match status" value="1"/>
</dbReference>
<name>A0ABQ7ZM77_BRANA</name>
<evidence type="ECO:0000259" key="3">
    <source>
        <dbReference type="Pfam" id="PF25210"/>
    </source>
</evidence>
<proteinExistence type="predicted"/>
<evidence type="ECO:0000313" key="4">
    <source>
        <dbReference type="EMBL" id="KAH0881125.1"/>
    </source>
</evidence>
<sequence>MSTNHCPLILRKMVTRNNAYHNSCFVAPAVILTLIYRDVKKRCFGKKECKAISYLHAILGSCNLRGFTFFCSAMFLFVFGKMITMSMVVAASNSKKSRPSSSSSFSSLPDDVALKCLFRVPRCYDLNLSLVSKTLRSLMRSPELSSFLSPILRRPTSYWITFCPGEKTTDYQLEKKPLSLADVPRPCLGYAVSVGSEIYFIGGRSFPSTELWILDTRSDRLRTAPSMKVGRSAEYKVAVGVVEGEIYDVIGGTDEDSQVEVFDPETQTWEFADDEKVKCEWEFSVSMKQKVYMVGLGGRVSTYSPREGINSETTEVLGYVNFLCVLKVWTRVVDRDGNDGKLELYSSTAEKMEEYEGMIAFFWPLPNIDRTKNDLICKLIALDRLGENIRGRIEWSGIAATLPHNILLKDCLVVAG</sequence>
<feature type="transmembrane region" description="Helical" evidence="1">
    <location>
        <begin position="20"/>
        <end position="37"/>
    </location>
</feature>
<dbReference type="CDD" id="cd22152">
    <property type="entry name" value="F-box_AtAFR-like"/>
    <property type="match status" value="1"/>
</dbReference>
<feature type="domain" description="FKB95-like N-terminal Kelch" evidence="3">
    <location>
        <begin position="167"/>
        <end position="397"/>
    </location>
</feature>
<feature type="domain" description="F-box" evidence="2">
    <location>
        <begin position="105"/>
        <end position="144"/>
    </location>
</feature>
<keyword evidence="1" id="KW-0472">Membrane</keyword>
<keyword evidence="1" id="KW-0812">Transmembrane</keyword>
<dbReference type="SUPFAM" id="SSF117281">
    <property type="entry name" value="Kelch motif"/>
    <property type="match status" value="1"/>
</dbReference>
<keyword evidence="1" id="KW-1133">Transmembrane helix</keyword>
<accession>A0ABQ7ZM77</accession>
<dbReference type="InterPro" id="IPR057499">
    <property type="entry name" value="Kelch_FKB95"/>
</dbReference>
<dbReference type="InterPro" id="IPR015915">
    <property type="entry name" value="Kelch-typ_b-propeller"/>
</dbReference>
<dbReference type="Pfam" id="PF25210">
    <property type="entry name" value="Kelch_FKB95"/>
    <property type="match status" value="1"/>
</dbReference>